<keyword evidence="2" id="KW-1185">Reference proteome</keyword>
<name>A0A4S2JQ14_9HYME</name>
<accession>A0A4S2JQ14</accession>
<proteinExistence type="predicted"/>
<dbReference type="EMBL" id="QBLH01003436">
    <property type="protein sequence ID" value="TGZ38285.1"/>
    <property type="molecule type" value="Genomic_DNA"/>
</dbReference>
<organism evidence="1 2">
    <name type="scientific">Temnothorax longispinosus</name>
    <dbReference type="NCBI Taxonomy" id="300112"/>
    <lineage>
        <taxon>Eukaryota</taxon>
        <taxon>Metazoa</taxon>
        <taxon>Ecdysozoa</taxon>
        <taxon>Arthropoda</taxon>
        <taxon>Hexapoda</taxon>
        <taxon>Insecta</taxon>
        <taxon>Pterygota</taxon>
        <taxon>Neoptera</taxon>
        <taxon>Endopterygota</taxon>
        <taxon>Hymenoptera</taxon>
        <taxon>Apocrita</taxon>
        <taxon>Aculeata</taxon>
        <taxon>Formicoidea</taxon>
        <taxon>Formicidae</taxon>
        <taxon>Myrmicinae</taxon>
        <taxon>Temnothorax</taxon>
    </lineage>
</organism>
<evidence type="ECO:0000313" key="1">
    <source>
        <dbReference type="EMBL" id="TGZ38285.1"/>
    </source>
</evidence>
<dbReference type="STRING" id="300112.A0A4S2JQ14"/>
<dbReference type="Proteomes" id="UP000310200">
    <property type="component" value="Unassembled WGS sequence"/>
</dbReference>
<gene>
    <name evidence="1" type="ORF">DBV15_00379</name>
</gene>
<sequence>MQLRVRRRTKRPQWYRVKEVLNLNQAVGRRKEGTAADRAANPVDERTAQTVQAGDGRNLRLVLMQLPKSFLFQTSRRQSLLQHHRQHAGHSTAPEFTRINRHEETRGEILLANVTMAATKRNAGLTSAVPRATLNDEELKMYFEDRQGSNAKQVIN</sequence>
<evidence type="ECO:0000313" key="2">
    <source>
        <dbReference type="Proteomes" id="UP000310200"/>
    </source>
</evidence>
<dbReference type="AlphaFoldDB" id="A0A4S2JQ14"/>
<protein>
    <submittedName>
        <fullName evidence="1">Uncharacterized protein</fullName>
    </submittedName>
</protein>
<reference evidence="1 2" key="1">
    <citation type="journal article" date="2019" name="Philos. Trans. R. Soc. Lond., B, Biol. Sci.">
        <title>Ant behaviour and brain gene expression of defending hosts depend on the ecological success of the intruding social parasite.</title>
        <authorList>
            <person name="Kaur R."/>
            <person name="Stoldt M."/>
            <person name="Jongepier E."/>
            <person name="Feldmeyer B."/>
            <person name="Menzel F."/>
            <person name="Bornberg-Bauer E."/>
            <person name="Foitzik S."/>
        </authorList>
    </citation>
    <scope>NUCLEOTIDE SEQUENCE [LARGE SCALE GENOMIC DNA]</scope>
    <source>
        <tissue evidence="1">Whole body</tissue>
    </source>
</reference>
<comment type="caution">
    <text evidence="1">The sequence shown here is derived from an EMBL/GenBank/DDBJ whole genome shotgun (WGS) entry which is preliminary data.</text>
</comment>